<dbReference type="GO" id="GO:0016758">
    <property type="term" value="F:hexosyltransferase activity"/>
    <property type="evidence" value="ECO:0007669"/>
    <property type="project" value="UniProtKB-ARBA"/>
</dbReference>
<dbReference type="Pfam" id="PF06722">
    <property type="entry name" value="EryCIII-like_C"/>
    <property type="match status" value="1"/>
</dbReference>
<dbReference type="GO" id="GO:0017000">
    <property type="term" value="P:antibiotic biosynthetic process"/>
    <property type="evidence" value="ECO:0007669"/>
    <property type="project" value="UniProtKB-ARBA"/>
</dbReference>
<evidence type="ECO:0000259" key="1">
    <source>
        <dbReference type="Pfam" id="PF06722"/>
    </source>
</evidence>
<dbReference type="PANTHER" id="PTHR48050:SF13">
    <property type="entry name" value="STEROL 3-BETA-GLUCOSYLTRANSFERASE UGT80A2"/>
    <property type="match status" value="1"/>
</dbReference>
<dbReference type="InterPro" id="IPR050426">
    <property type="entry name" value="Glycosyltransferase_28"/>
</dbReference>
<evidence type="ECO:0000313" key="2">
    <source>
        <dbReference type="EMBL" id="KZC94394.1"/>
    </source>
</evidence>
<dbReference type="OrthoDB" id="6620093at2"/>
<dbReference type="PANTHER" id="PTHR48050">
    <property type="entry name" value="STEROL 3-BETA-GLUCOSYLTRANSFERASE"/>
    <property type="match status" value="1"/>
</dbReference>
<dbReference type="CDD" id="cd03784">
    <property type="entry name" value="GT1_Gtf-like"/>
    <property type="match status" value="1"/>
</dbReference>
<dbReference type="EMBL" id="LQXA01000044">
    <property type="protein sequence ID" value="KZC94394.1"/>
    <property type="molecule type" value="Genomic_DNA"/>
</dbReference>
<feature type="domain" description="Erythromycin biosynthesis protein CIII-like C-terminal" evidence="1">
    <location>
        <begin position="282"/>
        <end position="396"/>
    </location>
</feature>
<dbReference type="AlphaFoldDB" id="A0A154UZM4"/>
<dbReference type="Gene3D" id="3.40.50.2000">
    <property type="entry name" value="Glycogen Phosphorylase B"/>
    <property type="match status" value="2"/>
</dbReference>
<protein>
    <recommendedName>
        <fullName evidence="1">Erythromycin biosynthesis protein CIII-like C-terminal domain-containing protein</fullName>
    </recommendedName>
</protein>
<dbReference type="InterPro" id="IPR002213">
    <property type="entry name" value="UDP_glucos_trans"/>
</dbReference>
<proteinExistence type="predicted"/>
<dbReference type="GO" id="GO:0008194">
    <property type="term" value="F:UDP-glycosyltransferase activity"/>
    <property type="evidence" value="ECO:0007669"/>
    <property type="project" value="InterPro"/>
</dbReference>
<dbReference type="RefSeq" id="WP_063072292.1">
    <property type="nucleotide sequence ID" value="NZ_LQXA01000044.1"/>
</dbReference>
<evidence type="ECO:0000313" key="3">
    <source>
        <dbReference type="Proteomes" id="UP000076218"/>
    </source>
</evidence>
<dbReference type="STRING" id="31965.AWH51_13565"/>
<organism evidence="2 3">
    <name type="scientific">Clavibacter tessellarius</name>
    <dbReference type="NCBI Taxonomy" id="31965"/>
    <lineage>
        <taxon>Bacteria</taxon>
        <taxon>Bacillati</taxon>
        <taxon>Actinomycetota</taxon>
        <taxon>Actinomycetes</taxon>
        <taxon>Micrococcales</taxon>
        <taxon>Microbacteriaceae</taxon>
        <taxon>Clavibacter</taxon>
    </lineage>
</organism>
<name>A0A154UZM4_9MICO</name>
<sequence>MTTTATRSRRRARILFSFARGRGHLGPLMPLAHAAAAAGHETALCGARSVVLDETGFDHLHPREVSTMPSTAQPSWREDGTGVLTPVAASGVLRNVAPYFLGPTGREARDAVSGIASAWPADVVVCDGQDFGAMVAAERVGIPCVVVEVFATAPEGWIEQLREPMQGFRAEVGLAPDPELRVIDGQLAVIPFPASFRRVRERRSPVTRMGPEAPRPDRDHPAVAWFAAGEEERRVYATLGTIFNRASGDLLPRIIQALETLPVRALVTTGPDIDPAGFAVAGENVRLERYVPHDGVLDVADLVVSHGGSGTMTQSLAHGVPLLVLPLGADQLPNGERVRELGAGAMLDARATPDEIAARIRAMLADPTPRAAAAAVAAEMRALPSPDDVLRRIEALLR</sequence>
<dbReference type="SUPFAM" id="SSF53756">
    <property type="entry name" value="UDP-Glycosyltransferase/glycogen phosphorylase"/>
    <property type="match status" value="1"/>
</dbReference>
<dbReference type="InterPro" id="IPR010610">
    <property type="entry name" value="EryCIII-like_C"/>
</dbReference>
<comment type="caution">
    <text evidence="2">The sequence shown here is derived from an EMBL/GenBank/DDBJ whole genome shotgun (WGS) entry which is preliminary data.</text>
</comment>
<accession>A0A154UZM4</accession>
<reference evidence="2 3" key="1">
    <citation type="submission" date="2016-01" db="EMBL/GenBank/DDBJ databases">
        <title>Draft genome sequence of Clavibacter michiganensis subsp. tessellarius DOAB 609.</title>
        <authorList>
            <person name="Tambong J.T."/>
        </authorList>
    </citation>
    <scope>NUCLEOTIDE SEQUENCE [LARGE SCALE GENOMIC DNA]</scope>
    <source>
        <strain evidence="2 3">DOAB 609</strain>
    </source>
</reference>
<dbReference type="Proteomes" id="UP000076218">
    <property type="component" value="Unassembled WGS sequence"/>
</dbReference>
<gene>
    <name evidence="2" type="ORF">AWH51_13565</name>
</gene>